<evidence type="ECO:0000313" key="2">
    <source>
        <dbReference type="Proteomes" id="UP001177160"/>
    </source>
</evidence>
<dbReference type="Proteomes" id="UP001177160">
    <property type="component" value="Unassembled WGS sequence"/>
</dbReference>
<dbReference type="EMBL" id="JAOVQM010000009">
    <property type="protein sequence ID" value="MCV2232755.1"/>
    <property type="molecule type" value="Genomic_DNA"/>
</dbReference>
<reference evidence="1" key="1">
    <citation type="submission" date="2022-09" db="EMBL/GenBank/DDBJ databases">
        <title>Novel Mycoplasma species identified in domestic and wild animals.</title>
        <authorList>
            <person name="Volokhov D.V."/>
            <person name="Furtak V.A."/>
            <person name="Zagorodnyaya T.A."/>
        </authorList>
    </citation>
    <scope>NUCLEOTIDE SEQUENCE</scope>
    <source>
        <strain evidence="1">Oakley</strain>
    </source>
</reference>
<comment type="caution">
    <text evidence="1">The sequence shown here is derived from an EMBL/GenBank/DDBJ whole genome shotgun (WGS) entry which is preliminary data.</text>
</comment>
<evidence type="ECO:0000313" key="1">
    <source>
        <dbReference type="EMBL" id="MCV2232755.1"/>
    </source>
</evidence>
<evidence type="ECO:0008006" key="3">
    <source>
        <dbReference type="Google" id="ProtNLM"/>
    </source>
</evidence>
<name>A0ABT2Y9Q2_9MOLU</name>
<dbReference type="SUPFAM" id="SSF54913">
    <property type="entry name" value="GlnB-like"/>
    <property type="match status" value="1"/>
</dbReference>
<keyword evidence="2" id="KW-1185">Reference proteome</keyword>
<protein>
    <recommendedName>
        <fullName evidence="3">Nitrogen regulatory protein P-II</fullName>
    </recommendedName>
</protein>
<proteinExistence type="predicted"/>
<dbReference type="InterPro" id="IPR011322">
    <property type="entry name" value="N-reg_PII-like_a/b"/>
</dbReference>
<dbReference type="RefSeq" id="WP_263608944.1">
    <property type="nucleotide sequence ID" value="NZ_JAOVQM010000009.1"/>
</dbReference>
<accession>A0ABT2Y9Q2</accession>
<organism evidence="1 2">
    <name type="scientific">Paracholeplasma manati</name>
    <dbReference type="NCBI Taxonomy" id="591373"/>
    <lineage>
        <taxon>Bacteria</taxon>
        <taxon>Bacillati</taxon>
        <taxon>Mycoplasmatota</taxon>
        <taxon>Mollicutes</taxon>
        <taxon>Acholeplasmatales</taxon>
        <taxon>Acholeplasmataceae</taxon>
        <taxon>Paracholeplasma</taxon>
    </lineage>
</organism>
<sequence length="107" mass="11736">MKLLITIVAKGKADAVAKIVHQGMIHFQTTMLGVGTAPSEIIDILCMGNPDKEVLFSMIDDQDVNPIFDDLNETLDFTNSHIGVAFTVDVDSIGKLGYDFLYQMEGE</sequence>
<gene>
    <name evidence="1" type="ORF">N7548_07975</name>
</gene>